<dbReference type="Gene3D" id="3.30.470.30">
    <property type="entry name" value="DNA ligase/mRNA capping enzyme"/>
    <property type="match status" value="1"/>
</dbReference>
<evidence type="ECO:0000313" key="2">
    <source>
        <dbReference type="EMBL" id="GAQ85085.1"/>
    </source>
</evidence>
<name>A0A1Y1I2D7_KLENI</name>
<dbReference type="InterPro" id="IPR012340">
    <property type="entry name" value="NA-bd_OB-fold"/>
</dbReference>
<dbReference type="OrthoDB" id="200924at2759"/>
<gene>
    <name evidence="2" type="ORF">KFL_002190370</name>
</gene>
<evidence type="ECO:0000313" key="3">
    <source>
        <dbReference type="Proteomes" id="UP000054558"/>
    </source>
</evidence>
<protein>
    <submittedName>
        <fullName evidence="2">mRNA capping enzyme family protein</fullName>
    </submittedName>
</protein>
<dbReference type="AlphaFoldDB" id="A0A1Y1I2D7"/>
<keyword evidence="3" id="KW-1185">Reference proteome</keyword>
<feature type="domain" description="mRNA capping enzyme C-terminal" evidence="1">
    <location>
        <begin position="230"/>
        <end position="279"/>
    </location>
</feature>
<organism evidence="2 3">
    <name type="scientific">Klebsormidium nitens</name>
    <name type="common">Green alga</name>
    <name type="synonym">Ulothrix nitens</name>
    <dbReference type="NCBI Taxonomy" id="105231"/>
    <lineage>
        <taxon>Eukaryota</taxon>
        <taxon>Viridiplantae</taxon>
        <taxon>Streptophyta</taxon>
        <taxon>Klebsormidiophyceae</taxon>
        <taxon>Klebsormidiales</taxon>
        <taxon>Klebsormidiaceae</taxon>
        <taxon>Klebsormidium</taxon>
    </lineage>
</organism>
<dbReference type="GO" id="GO:0003824">
    <property type="term" value="F:catalytic activity"/>
    <property type="evidence" value="ECO:0007669"/>
    <property type="project" value="UniProtKB-ARBA"/>
</dbReference>
<dbReference type="InterPro" id="IPR013846">
    <property type="entry name" value="mRNA_cap_enzyme_C"/>
</dbReference>
<dbReference type="PANTHER" id="PTHR10367:SF17">
    <property type="entry name" value="MRNA-CAPPING ENZYME"/>
    <property type="match status" value="1"/>
</dbReference>
<dbReference type="STRING" id="105231.A0A1Y1I2D7"/>
<reference evidence="2 3" key="1">
    <citation type="journal article" date="2014" name="Nat. Commun.">
        <title>Klebsormidium flaccidum genome reveals primary factors for plant terrestrial adaptation.</title>
        <authorList>
            <person name="Hori K."/>
            <person name="Maruyama F."/>
            <person name="Fujisawa T."/>
            <person name="Togashi T."/>
            <person name="Yamamoto N."/>
            <person name="Seo M."/>
            <person name="Sato S."/>
            <person name="Yamada T."/>
            <person name="Mori H."/>
            <person name="Tajima N."/>
            <person name="Moriyama T."/>
            <person name="Ikeuchi M."/>
            <person name="Watanabe M."/>
            <person name="Wada H."/>
            <person name="Kobayashi K."/>
            <person name="Saito M."/>
            <person name="Masuda T."/>
            <person name="Sasaki-Sekimoto Y."/>
            <person name="Mashiguchi K."/>
            <person name="Awai K."/>
            <person name="Shimojima M."/>
            <person name="Masuda S."/>
            <person name="Iwai M."/>
            <person name="Nobusawa T."/>
            <person name="Narise T."/>
            <person name="Kondo S."/>
            <person name="Saito H."/>
            <person name="Sato R."/>
            <person name="Murakawa M."/>
            <person name="Ihara Y."/>
            <person name="Oshima-Yamada Y."/>
            <person name="Ohtaka K."/>
            <person name="Satoh M."/>
            <person name="Sonobe K."/>
            <person name="Ishii M."/>
            <person name="Ohtani R."/>
            <person name="Kanamori-Sato M."/>
            <person name="Honoki R."/>
            <person name="Miyazaki D."/>
            <person name="Mochizuki H."/>
            <person name="Umetsu J."/>
            <person name="Higashi K."/>
            <person name="Shibata D."/>
            <person name="Kamiya Y."/>
            <person name="Sato N."/>
            <person name="Nakamura Y."/>
            <person name="Tabata S."/>
            <person name="Ida S."/>
            <person name="Kurokawa K."/>
            <person name="Ohta H."/>
        </authorList>
    </citation>
    <scope>NUCLEOTIDE SEQUENCE [LARGE SCALE GENOMIC DNA]</scope>
    <source>
        <strain evidence="2 3">NIES-2285</strain>
    </source>
</reference>
<evidence type="ECO:0000259" key="1">
    <source>
        <dbReference type="Pfam" id="PF03919"/>
    </source>
</evidence>
<dbReference type="EMBL" id="DF237168">
    <property type="protein sequence ID" value="GAQ85085.1"/>
    <property type="molecule type" value="Genomic_DNA"/>
</dbReference>
<accession>A0A1Y1I2D7</accession>
<dbReference type="Pfam" id="PF03919">
    <property type="entry name" value="mRNA_cap_C"/>
    <property type="match status" value="1"/>
</dbReference>
<dbReference type="SUPFAM" id="SSF50249">
    <property type="entry name" value="Nucleic acid-binding proteins"/>
    <property type="match status" value="1"/>
</dbReference>
<proteinExistence type="predicted"/>
<dbReference type="Proteomes" id="UP000054558">
    <property type="component" value="Unassembled WGS sequence"/>
</dbReference>
<sequence length="397" mass="43303">MEALRELGISASHGRLPGLQATHIERKHLRILRDGTCTYLVCPKDDGIRKLLICRAGEVVLLDRASNSTPLATSHGVEHDAVLDGELVGSTFLVFDALYGLPGRLAHLPLAGRLEEARRWVDLHGGGIPDLDIRVKDMTRWSQELGVDMGAAMDGGGADGVIMTPDVPMGLRAGPPTLKWKRKGDITVDFLMNGGAELCVIERGTLIPVAVARFPPSILASRLRSMTRKRDVVVECEMGPNGRDWDCRKIRTDKDSPNSMLTYRNSLRNIAEDIRFEELFEPIELASAQSAGTRSSSASGKSSVYDTIQARNPTWTRSKARRALARVDREDMVGICNETVAGGTKPTPCAEAALMKNILDRIEALLDDPDARTEEVETPTSGPPYGHRLVCDCPACT</sequence>
<dbReference type="PANTHER" id="PTHR10367">
    <property type="entry name" value="MRNA-CAPPING ENZYME"/>
    <property type="match status" value="1"/>
</dbReference>
<dbReference type="Gene3D" id="2.40.50.140">
    <property type="entry name" value="Nucleic acid-binding proteins"/>
    <property type="match status" value="1"/>
</dbReference>
<dbReference type="InterPro" id="IPR051029">
    <property type="entry name" value="mRNA_Capping_Enz/RNA_Phosphat"/>
</dbReference>
<dbReference type="SUPFAM" id="SSF56091">
    <property type="entry name" value="DNA ligase/mRNA capping enzyme, catalytic domain"/>
    <property type="match status" value="1"/>
</dbReference>